<evidence type="ECO:0000256" key="2">
    <source>
        <dbReference type="SAM" id="MobiDB-lite"/>
    </source>
</evidence>
<gene>
    <name evidence="4" type="ORF">BS50DRAFT_574467</name>
</gene>
<keyword evidence="5" id="KW-1185">Reference proteome</keyword>
<feature type="compositionally biased region" description="Low complexity" evidence="2">
    <location>
        <begin position="580"/>
        <end position="591"/>
    </location>
</feature>
<dbReference type="InterPro" id="IPR036420">
    <property type="entry name" value="BRCT_dom_sf"/>
</dbReference>
<organism evidence="4 5">
    <name type="scientific">Corynespora cassiicola Philippines</name>
    <dbReference type="NCBI Taxonomy" id="1448308"/>
    <lineage>
        <taxon>Eukaryota</taxon>
        <taxon>Fungi</taxon>
        <taxon>Dikarya</taxon>
        <taxon>Ascomycota</taxon>
        <taxon>Pezizomycotina</taxon>
        <taxon>Dothideomycetes</taxon>
        <taxon>Pleosporomycetidae</taxon>
        <taxon>Pleosporales</taxon>
        <taxon>Corynesporascaceae</taxon>
        <taxon>Corynespora</taxon>
    </lineage>
</organism>
<accession>A0A2T2NLQ5</accession>
<evidence type="ECO:0000256" key="1">
    <source>
        <dbReference type="ARBA" id="ARBA00022737"/>
    </source>
</evidence>
<dbReference type="CDD" id="cd17731">
    <property type="entry name" value="BRCT_TopBP1_rpt2_like"/>
    <property type="match status" value="1"/>
</dbReference>
<feature type="region of interest" description="Disordered" evidence="2">
    <location>
        <begin position="288"/>
        <end position="310"/>
    </location>
</feature>
<dbReference type="Pfam" id="PF12738">
    <property type="entry name" value="PTCB-BRCT"/>
    <property type="match status" value="2"/>
</dbReference>
<dbReference type="CDD" id="cd18433">
    <property type="entry name" value="BRCT_Rad4_rpt3"/>
    <property type="match status" value="1"/>
</dbReference>
<proteinExistence type="predicted"/>
<feature type="domain" description="BRCT" evidence="3">
    <location>
        <begin position="422"/>
        <end position="507"/>
    </location>
</feature>
<dbReference type="PROSITE" id="PS50172">
    <property type="entry name" value="BRCT"/>
    <property type="match status" value="4"/>
</dbReference>
<dbReference type="GO" id="GO:0007095">
    <property type="term" value="P:mitotic G2 DNA damage checkpoint signaling"/>
    <property type="evidence" value="ECO:0007669"/>
    <property type="project" value="TreeGrafter"/>
</dbReference>
<dbReference type="Gene3D" id="3.40.50.10190">
    <property type="entry name" value="BRCT domain"/>
    <property type="match status" value="4"/>
</dbReference>
<evidence type="ECO:0000259" key="3">
    <source>
        <dbReference type="PROSITE" id="PS50172"/>
    </source>
</evidence>
<dbReference type="InterPro" id="IPR001357">
    <property type="entry name" value="BRCT_dom"/>
</dbReference>
<dbReference type="Proteomes" id="UP000240883">
    <property type="component" value="Unassembled WGS sequence"/>
</dbReference>
<sequence>MSGAYLNGQLPLAGTILCCTSIAPEQRSTLANVGSQMGATIKLDLTSDVTHLIVGSINSAKYRYVAKSREDVKVLSPEWLEAVRAVWMEGDDVDVAALEEKHRLPTFYGLKICLTGFDNPEERKFIQETVNQQGAEYHGDLTKSVTHLIAATPAGKKYEHARSWKMKIVSWEWFKQSLERGMALDEAYFDPRMPAEERGQGAWDKQSMSPALGKRTRDMVSQPENPLRRKLRRSASTKFGSQSEALWAGITSASFDRKRNEEDEWTEDNSLLQAAPEREAPSMHVNEDVSQDHVPRADPAAPSRRPLPFDQNDGIFDGRVIYPFGFDEVKTKILRDVLDSNGAIVIHNAANLDKFESHDIRRGYLVVPHDVQTDLTSLPRGAEHLSVATNWWIERCLHGKSLVVPTEHVLCRPFDKLSISGFENLSVHITAFSGIELLHVTKVISLMGATYDENLSTKTSVMVSNSWKPNPDKAKFVADKRIPAVHATWLWDCIRTGELKPFDGYLLNKTSQLPRQETPRASHSEVPTARLSKEDSFKLAQKKAQTARHVSKPRVGPQRAQSLVLAVSAGPTPASAIDISSNTSSSTHSSSLDQDDPIGIFDGPSSYPLKDINPGVNSPRRPSTSSNASTTHVNTKNNSTSTSDAPLKQAPAPRRTRLGKEPSPDSVIPPDSILEPEEKREKDYSSIMSALLSNRKTAPNPADKEEEKRRRRRQLGRAQSSRSNASTADDVLSRTGSLDVNGEDDAEERTKAKSIQYQPSQELGWDAPGAQEARAQMIRAIGGKVEEGTSVMEGIGIVKDSMSEVPGPTRSRKRRG</sequence>
<feature type="domain" description="BRCT" evidence="3">
    <location>
        <begin position="311"/>
        <end position="410"/>
    </location>
</feature>
<dbReference type="PANTHER" id="PTHR13561">
    <property type="entry name" value="DNA REPLICATION REGULATOR DPB11-RELATED"/>
    <property type="match status" value="1"/>
</dbReference>
<dbReference type="GO" id="GO:0006270">
    <property type="term" value="P:DNA replication initiation"/>
    <property type="evidence" value="ECO:0007669"/>
    <property type="project" value="TreeGrafter"/>
</dbReference>
<dbReference type="STRING" id="1448308.A0A2T2NLQ5"/>
<feature type="domain" description="BRCT" evidence="3">
    <location>
        <begin position="7"/>
        <end position="80"/>
    </location>
</feature>
<name>A0A2T2NLQ5_CORCC</name>
<dbReference type="GO" id="GO:0033314">
    <property type="term" value="P:mitotic DNA replication checkpoint signaling"/>
    <property type="evidence" value="ECO:0007669"/>
    <property type="project" value="TreeGrafter"/>
</dbReference>
<evidence type="ECO:0000313" key="4">
    <source>
        <dbReference type="EMBL" id="PSN65988.1"/>
    </source>
</evidence>
<dbReference type="CDD" id="cd17723">
    <property type="entry name" value="BRCT_Rad4_rpt4"/>
    <property type="match status" value="1"/>
</dbReference>
<dbReference type="Pfam" id="PF00533">
    <property type="entry name" value="BRCT"/>
    <property type="match status" value="1"/>
</dbReference>
<feature type="region of interest" description="Disordered" evidence="2">
    <location>
        <begin position="511"/>
        <end position="559"/>
    </location>
</feature>
<protein>
    <recommendedName>
        <fullName evidence="3">BRCT domain-containing protein</fullName>
    </recommendedName>
</protein>
<dbReference type="InterPro" id="IPR059215">
    <property type="entry name" value="BRCT2_TopBP1-like"/>
</dbReference>
<feature type="region of interest" description="Disordered" evidence="2">
    <location>
        <begin position="196"/>
        <end position="238"/>
    </location>
</feature>
<reference evidence="4 5" key="1">
    <citation type="journal article" date="2018" name="Front. Microbiol.">
        <title>Genome-Wide Analysis of Corynespora cassiicola Leaf Fall Disease Putative Effectors.</title>
        <authorList>
            <person name="Lopez D."/>
            <person name="Ribeiro S."/>
            <person name="Label P."/>
            <person name="Fumanal B."/>
            <person name="Venisse J.S."/>
            <person name="Kohler A."/>
            <person name="de Oliveira R.R."/>
            <person name="Labutti K."/>
            <person name="Lipzen A."/>
            <person name="Lail K."/>
            <person name="Bauer D."/>
            <person name="Ohm R.A."/>
            <person name="Barry K.W."/>
            <person name="Spatafora J."/>
            <person name="Grigoriev I.V."/>
            <person name="Martin F.M."/>
            <person name="Pujade-Renaud V."/>
        </authorList>
    </citation>
    <scope>NUCLEOTIDE SEQUENCE [LARGE SCALE GENOMIC DNA]</scope>
    <source>
        <strain evidence="4 5">Philippines</strain>
    </source>
</reference>
<feature type="domain" description="BRCT" evidence="3">
    <location>
        <begin position="102"/>
        <end position="191"/>
    </location>
</feature>
<feature type="compositionally biased region" description="Polar residues" evidence="2">
    <location>
        <begin position="717"/>
        <end position="727"/>
    </location>
</feature>
<dbReference type="PANTHER" id="PTHR13561:SF20">
    <property type="entry name" value="DNA TOPOISOMERASE 2-BINDING PROTEIN 1"/>
    <property type="match status" value="1"/>
</dbReference>
<feature type="compositionally biased region" description="Polar residues" evidence="2">
    <location>
        <begin position="686"/>
        <end position="697"/>
    </location>
</feature>
<dbReference type="EMBL" id="KZ678136">
    <property type="protein sequence ID" value="PSN65988.1"/>
    <property type="molecule type" value="Genomic_DNA"/>
</dbReference>
<feature type="compositionally biased region" description="Polar residues" evidence="2">
    <location>
        <begin position="620"/>
        <end position="644"/>
    </location>
</feature>
<dbReference type="AlphaFoldDB" id="A0A2T2NLQ5"/>
<dbReference type="OrthoDB" id="251770at2759"/>
<dbReference type="SUPFAM" id="SSF52113">
    <property type="entry name" value="BRCT domain"/>
    <property type="match status" value="3"/>
</dbReference>
<feature type="compositionally biased region" description="Low complexity" evidence="2">
    <location>
        <begin position="297"/>
        <end position="308"/>
    </location>
</feature>
<evidence type="ECO:0000313" key="5">
    <source>
        <dbReference type="Proteomes" id="UP000240883"/>
    </source>
</evidence>
<feature type="compositionally biased region" description="Low complexity" evidence="2">
    <location>
        <begin position="664"/>
        <end position="673"/>
    </location>
</feature>
<dbReference type="SMART" id="SM00292">
    <property type="entry name" value="BRCT"/>
    <property type="match status" value="3"/>
</dbReference>
<keyword evidence="1" id="KW-0677">Repeat</keyword>
<feature type="region of interest" description="Disordered" evidence="2">
    <location>
        <begin position="573"/>
        <end position="765"/>
    </location>
</feature>